<sequence length="66" mass="7530">MNTRPWLSDHRPPSGKKARLQRILCRHVLGDDTAMILACQFDKSLSVAAGMADIARRNPCRRDQPW</sequence>
<dbReference type="Proteomes" id="UP000036513">
    <property type="component" value="Unassembled WGS sequence"/>
</dbReference>
<dbReference type="STRING" id="37916.MCHLDSM_03750"/>
<organism evidence="1 2">
    <name type="scientific">Mycolicibacterium chlorophenolicum</name>
    <dbReference type="NCBI Taxonomy" id="37916"/>
    <lineage>
        <taxon>Bacteria</taxon>
        <taxon>Bacillati</taxon>
        <taxon>Actinomycetota</taxon>
        <taxon>Actinomycetes</taxon>
        <taxon>Mycobacteriales</taxon>
        <taxon>Mycobacteriaceae</taxon>
        <taxon>Mycolicibacterium</taxon>
    </lineage>
</organism>
<reference evidence="1 2" key="1">
    <citation type="journal article" date="2015" name="Genome Biol. Evol.">
        <title>Characterization of Three Mycobacterium spp. with Potential Use in Bioremediation by Genome Sequencing and Comparative Genomics.</title>
        <authorList>
            <person name="Das S."/>
            <person name="Pettersson B.M."/>
            <person name="Behra P.R."/>
            <person name="Ramesh M."/>
            <person name="Dasgupta S."/>
            <person name="Bhattacharya A."/>
            <person name="Kirsebom L.A."/>
        </authorList>
    </citation>
    <scope>NUCLEOTIDE SEQUENCE [LARGE SCALE GENOMIC DNA]</scope>
    <source>
        <strain evidence="1 2">DSM 43826</strain>
    </source>
</reference>
<accession>A0A0J6YNN5</accession>
<evidence type="ECO:0000313" key="1">
    <source>
        <dbReference type="EMBL" id="KMO74311.1"/>
    </source>
</evidence>
<gene>
    <name evidence="1" type="ORF">MCHLDSM_03750</name>
</gene>
<proteinExistence type="predicted"/>
<dbReference type="PATRIC" id="fig|37916.4.peg.3692"/>
<comment type="caution">
    <text evidence="1">The sequence shown here is derived from an EMBL/GenBank/DDBJ whole genome shotgun (WGS) entry which is preliminary data.</text>
</comment>
<protein>
    <submittedName>
        <fullName evidence="1">Uncharacterized protein</fullName>
    </submittedName>
</protein>
<evidence type="ECO:0000313" key="2">
    <source>
        <dbReference type="Proteomes" id="UP000036513"/>
    </source>
</evidence>
<name>A0A0J6YNN5_9MYCO</name>
<keyword evidence="2" id="KW-1185">Reference proteome</keyword>
<dbReference type="EMBL" id="JYNL01000035">
    <property type="protein sequence ID" value="KMO74311.1"/>
    <property type="molecule type" value="Genomic_DNA"/>
</dbReference>
<dbReference type="AlphaFoldDB" id="A0A0J6YNN5"/>